<evidence type="ECO:0000313" key="4">
    <source>
        <dbReference type="EMBL" id="UPM56418.1"/>
    </source>
</evidence>
<sequence>MQIQNAINTPVIVTNRNAPLEQAGSVALKEIGQNTSFKLNVAAFDAPKGKNNSADIEYNVYVDLLKDKTETKQFDFDHDGQLDSKDYLTLSSEQIKGATVTVNDNIVSEKSGSTLKIKPGQTKMLTVNVSLPDSLKKNSFVEGYVRLVPVAKDQDKAVPLTVPYMGFYGKWDEPRNIDAPAWEKDSFAGRTALWNDSTEGEAPLGYNGVGFDLNHIAFSSNYFDKGIAGGMGVLRNLEKAEISIEDSAGKQLRYLGDFSEYTGTGEPWKFRKNIMFNRDYGYNLYQWDMKDESGNFVPDGTYYYVIKTTLAYANARPQTVKMPMIVDTVLPTVSDIKVTPKDGKYVITFNAQDNATDFHSATVFVNGKINQLQPGQKTLTVSTEPKGMVILANDYAGNISWTRWGDQSYNIQGMGMQTWSVSPSTGVNESKPAKITIFGYNRADWTINVKDANGKLVDSATFENEHTLRTPWAPDKDLPNGTYTITVDVVTKDGFKLTSSPKTVTVIQ</sequence>
<protein>
    <submittedName>
        <fullName evidence="4">Fn3-like domain-containing protein</fullName>
    </submittedName>
</protein>
<keyword evidence="5" id="KW-1185">Reference proteome</keyword>
<comment type="similarity">
    <text evidence="1">Belongs to the peptidase S8 family.</text>
</comment>
<dbReference type="PROSITE" id="PS00018">
    <property type="entry name" value="EF_HAND_1"/>
    <property type="match status" value="1"/>
</dbReference>
<dbReference type="Gene3D" id="2.60.40.1710">
    <property type="entry name" value="Subtilisin-like superfamily"/>
    <property type="match status" value="1"/>
</dbReference>
<dbReference type="InterPro" id="IPR010435">
    <property type="entry name" value="C5a/SBT2-like_Fn3"/>
</dbReference>
<evidence type="ECO:0000256" key="2">
    <source>
        <dbReference type="ARBA" id="ARBA00022729"/>
    </source>
</evidence>
<dbReference type="Pfam" id="PF06280">
    <property type="entry name" value="fn3_5"/>
    <property type="match status" value="1"/>
</dbReference>
<organism evidence="4 5">
    <name type="scientific">Gottfriedia acidiceleris</name>
    <dbReference type="NCBI Taxonomy" id="371036"/>
    <lineage>
        <taxon>Bacteria</taxon>
        <taxon>Bacillati</taxon>
        <taxon>Bacillota</taxon>
        <taxon>Bacilli</taxon>
        <taxon>Bacillales</taxon>
        <taxon>Bacillaceae</taxon>
        <taxon>Gottfriedia</taxon>
    </lineage>
</organism>
<proteinExistence type="inferred from homology"/>
<dbReference type="EMBL" id="CP096034">
    <property type="protein sequence ID" value="UPM56418.1"/>
    <property type="molecule type" value="Genomic_DNA"/>
</dbReference>
<dbReference type="InterPro" id="IPR018247">
    <property type="entry name" value="EF_Hand_1_Ca_BS"/>
</dbReference>
<dbReference type="Proteomes" id="UP000830639">
    <property type="component" value="Chromosome"/>
</dbReference>
<accession>A0ABY4JUC7</accession>
<name>A0ABY4JUC7_9BACI</name>
<feature type="domain" description="C5a peptidase/Subtilisin-like protease SBT2-like Fn3-like" evidence="3">
    <location>
        <begin position="26"/>
        <end position="165"/>
    </location>
</feature>
<evidence type="ECO:0000313" key="5">
    <source>
        <dbReference type="Proteomes" id="UP000830639"/>
    </source>
</evidence>
<evidence type="ECO:0000256" key="1">
    <source>
        <dbReference type="ARBA" id="ARBA00011073"/>
    </source>
</evidence>
<gene>
    <name evidence="4" type="ORF">MY490_03975</name>
</gene>
<dbReference type="Gene3D" id="2.60.40.4070">
    <property type="match status" value="1"/>
</dbReference>
<keyword evidence="2" id="KW-0732">Signal</keyword>
<reference evidence="4 5" key="1">
    <citation type="submission" date="2022-04" db="EMBL/GenBank/DDBJ databases">
        <title>Mechanism of arsenic methylation and mitigation arsenic toxicity by Bacillus sp. LH14 from an Arsenic-Contaminated Paddy Soil.</title>
        <authorList>
            <person name="Wang D."/>
        </authorList>
    </citation>
    <scope>NUCLEOTIDE SEQUENCE [LARGE SCALE GENOMIC DNA]</scope>
    <source>
        <strain evidence="4 5">LH14</strain>
    </source>
</reference>
<evidence type="ECO:0000259" key="3">
    <source>
        <dbReference type="Pfam" id="PF06280"/>
    </source>
</evidence>